<dbReference type="OrthoDB" id="10027968at2759"/>
<accession>A0A813PI86</accession>
<keyword evidence="5" id="KW-1185">Reference proteome</keyword>
<protein>
    <recommendedName>
        <fullName evidence="2">FAD dependent oxidoreductase domain-containing protein</fullName>
    </recommendedName>
</protein>
<feature type="domain" description="FAD dependent oxidoreductase" evidence="2">
    <location>
        <begin position="46"/>
        <end position="463"/>
    </location>
</feature>
<dbReference type="SUPFAM" id="SSF51905">
    <property type="entry name" value="FAD/NAD(P)-binding domain"/>
    <property type="match status" value="1"/>
</dbReference>
<dbReference type="PANTHER" id="PTHR13847:SF289">
    <property type="entry name" value="GLYCINE OXIDASE"/>
    <property type="match status" value="1"/>
</dbReference>
<dbReference type="PANTHER" id="PTHR13847">
    <property type="entry name" value="SARCOSINE DEHYDROGENASE-RELATED"/>
    <property type="match status" value="1"/>
</dbReference>
<dbReference type="Proteomes" id="UP000663828">
    <property type="component" value="Unassembled WGS sequence"/>
</dbReference>
<evidence type="ECO:0000313" key="3">
    <source>
        <dbReference type="EMBL" id="CAF0755384.1"/>
    </source>
</evidence>
<organism evidence="3 5">
    <name type="scientific">Adineta ricciae</name>
    <name type="common">Rotifer</name>
    <dbReference type="NCBI Taxonomy" id="249248"/>
    <lineage>
        <taxon>Eukaryota</taxon>
        <taxon>Metazoa</taxon>
        <taxon>Spiralia</taxon>
        <taxon>Gnathifera</taxon>
        <taxon>Rotifera</taxon>
        <taxon>Eurotatoria</taxon>
        <taxon>Bdelloidea</taxon>
        <taxon>Adinetida</taxon>
        <taxon>Adinetidae</taxon>
        <taxon>Adineta</taxon>
    </lineage>
</organism>
<dbReference type="Pfam" id="PF01266">
    <property type="entry name" value="DAO"/>
    <property type="match status" value="1"/>
</dbReference>
<dbReference type="InterPro" id="IPR036188">
    <property type="entry name" value="FAD/NAD-bd_sf"/>
</dbReference>
<dbReference type="EMBL" id="CAJNOR010000018">
    <property type="protein sequence ID" value="CAF0755384.1"/>
    <property type="molecule type" value="Genomic_DNA"/>
</dbReference>
<reference evidence="3" key="1">
    <citation type="submission" date="2021-02" db="EMBL/GenBank/DDBJ databases">
        <authorList>
            <person name="Nowell W R."/>
        </authorList>
    </citation>
    <scope>NUCLEOTIDE SEQUENCE</scope>
</reference>
<evidence type="ECO:0000313" key="5">
    <source>
        <dbReference type="Proteomes" id="UP000663828"/>
    </source>
</evidence>
<dbReference type="GO" id="GO:0005737">
    <property type="term" value="C:cytoplasm"/>
    <property type="evidence" value="ECO:0007669"/>
    <property type="project" value="TreeGrafter"/>
</dbReference>
<dbReference type="InterPro" id="IPR006076">
    <property type="entry name" value="FAD-dep_OxRdtase"/>
</dbReference>
<dbReference type="AlphaFoldDB" id="A0A813PI86"/>
<gene>
    <name evidence="4" type="ORF">EDS130_LOCUS10513</name>
    <name evidence="3" type="ORF">XAT740_LOCUS649</name>
</gene>
<sequence>MNRTSRSIVVLSSVATSFGIYKYVTSKAKNEKFQPIRSVSDHPTSIIIGAGIIGLTSAYYLAKSGHKVICIEKREDVALETSYKNGALICPSLLTPWANSDVPKKYFKSIFSWSSPTPTSTKIWPSTFFSMKFYRWMYEYLKNCTTKAQVRNAANLLTLSMYSRQCLDDILKENAISFSRYTTGSLQLAVDPVIFEQLVEESKHIDDIQIFSSPEEVIKHEPILISVKNRIYGGVFSSSDTNGNIYEFCCELKRILIEKYNVQFVFNEEIQDFIVSSTVQSHTGHQLRHVSGVVTTNNKKFENADNIILANGNYVMPLTEKLNIYVPVYPVKGYTVEIKTAPSIPLPKVNLVDDVNKLYISALKPTAQQGIVRVSGLAEFAGWKDIGVLSEPDRAQYLYEQTIAWLPHVASYEKVFHSCSRPVSADDVPLIGRCSNFDNLFINCGHGSKGWTLAFGSAALLADTINQKTDKTDRESLTSECYSPNRFQ</sequence>
<dbReference type="EMBL" id="CAJNOJ010000036">
    <property type="protein sequence ID" value="CAF0915827.1"/>
    <property type="molecule type" value="Genomic_DNA"/>
</dbReference>
<evidence type="ECO:0000313" key="4">
    <source>
        <dbReference type="EMBL" id="CAF0915827.1"/>
    </source>
</evidence>
<evidence type="ECO:0000256" key="1">
    <source>
        <dbReference type="ARBA" id="ARBA00023002"/>
    </source>
</evidence>
<dbReference type="Gene3D" id="3.30.9.10">
    <property type="entry name" value="D-Amino Acid Oxidase, subunit A, domain 2"/>
    <property type="match status" value="1"/>
</dbReference>
<dbReference type="GO" id="GO:0016491">
    <property type="term" value="F:oxidoreductase activity"/>
    <property type="evidence" value="ECO:0007669"/>
    <property type="project" value="UniProtKB-KW"/>
</dbReference>
<comment type="caution">
    <text evidence="3">The sequence shown here is derived from an EMBL/GenBank/DDBJ whole genome shotgun (WGS) entry which is preliminary data.</text>
</comment>
<dbReference type="Gene3D" id="3.50.50.60">
    <property type="entry name" value="FAD/NAD(P)-binding domain"/>
    <property type="match status" value="2"/>
</dbReference>
<dbReference type="Proteomes" id="UP000663852">
    <property type="component" value="Unassembled WGS sequence"/>
</dbReference>
<evidence type="ECO:0000259" key="2">
    <source>
        <dbReference type="Pfam" id="PF01266"/>
    </source>
</evidence>
<name>A0A813PI86_ADIRI</name>
<keyword evidence="1" id="KW-0560">Oxidoreductase</keyword>
<proteinExistence type="predicted"/>